<dbReference type="AlphaFoldDB" id="A0A4R6IX25"/>
<comment type="caution">
    <text evidence="6">The sequence shown here is derived from an EMBL/GenBank/DDBJ whole genome shotgun (WGS) entry which is preliminary data.</text>
</comment>
<dbReference type="Proteomes" id="UP000295741">
    <property type="component" value="Unassembled WGS sequence"/>
</dbReference>
<feature type="coiled-coil region" evidence="2">
    <location>
        <begin position="17"/>
        <end position="51"/>
    </location>
</feature>
<dbReference type="GO" id="GO:0004222">
    <property type="term" value="F:metalloendopeptidase activity"/>
    <property type="evidence" value="ECO:0007669"/>
    <property type="project" value="TreeGrafter"/>
</dbReference>
<keyword evidence="7" id="KW-1185">Reference proteome</keyword>
<dbReference type="SUPFAM" id="SSF51261">
    <property type="entry name" value="Duplicated hybrid motif"/>
    <property type="match status" value="1"/>
</dbReference>
<reference evidence="6 7" key="1">
    <citation type="submission" date="2019-03" db="EMBL/GenBank/DDBJ databases">
        <title>Genomic Encyclopedia of Archaeal and Bacterial Type Strains, Phase II (KMG-II): from individual species to whole genera.</title>
        <authorList>
            <person name="Goeker M."/>
        </authorList>
    </citation>
    <scope>NUCLEOTIDE SEQUENCE [LARGE SCALE GENOMIC DNA]</scope>
    <source>
        <strain evidence="6 7">DSM 28323</strain>
    </source>
</reference>
<keyword evidence="2" id="KW-0175">Coiled coil</keyword>
<protein>
    <submittedName>
        <fullName evidence="6">Septal ring factor EnvC (AmiA/AmiB activator)</fullName>
    </submittedName>
</protein>
<feature type="compositionally biased region" description="Low complexity" evidence="3">
    <location>
        <begin position="268"/>
        <end position="282"/>
    </location>
</feature>
<feature type="signal peptide" evidence="4">
    <location>
        <begin position="1"/>
        <end position="20"/>
    </location>
</feature>
<dbReference type="RefSeq" id="WP_133474819.1">
    <property type="nucleotide sequence ID" value="NZ_SNWP01000011.1"/>
</dbReference>
<accession>A0A4R6IX25</accession>
<keyword evidence="1 4" id="KW-0732">Signal</keyword>
<dbReference type="Gene3D" id="2.70.70.10">
    <property type="entry name" value="Glucose Permease (Domain IIA)"/>
    <property type="match status" value="1"/>
</dbReference>
<feature type="chain" id="PRO_5020296023" evidence="4">
    <location>
        <begin position="21"/>
        <end position="448"/>
    </location>
</feature>
<dbReference type="InterPro" id="IPR016047">
    <property type="entry name" value="M23ase_b-sheet_dom"/>
</dbReference>
<evidence type="ECO:0000256" key="3">
    <source>
        <dbReference type="SAM" id="MobiDB-lite"/>
    </source>
</evidence>
<dbReference type="OrthoDB" id="9815884at2"/>
<evidence type="ECO:0000256" key="2">
    <source>
        <dbReference type="SAM" id="Coils"/>
    </source>
</evidence>
<gene>
    <name evidence="6" type="ORF">BC659_2262</name>
</gene>
<evidence type="ECO:0000313" key="7">
    <source>
        <dbReference type="Proteomes" id="UP000295741"/>
    </source>
</evidence>
<dbReference type="InterPro" id="IPR050570">
    <property type="entry name" value="Cell_wall_metabolism_enzyme"/>
</dbReference>
<sequence>MFKFLFCFLVSCTLVFTAYAQQSREELQKQEQDLKKELAELNQLLSQTQKNKKLSLSQLALIKRKVAMREQLVNSINRQIRDLDNTIFLNERDIYRLRRELDTLRVKYAKSIVFAYKNRSSYEYLNFIFSSKSFNDAIKRITYLKSYRQNRETQADAIIQSEKLLTTKIEVLSSNKKERLTTLEKQSEQLKVLQDDKKAQDQVVAQLKGKEKELSVQIQNKEKQRQKMQQAVMAIIRREADEAAKRAKLKAAEDAKKAAANNTKPVDANAGKTNAAGNTTKNPSVNEPLVSKPVADRPYTPLESTPEGRETSIQFEQNKGRLPWPVDKGNVYVPFGISTVPGTKITQKSDGIQIALPEGSAVKSVADGEVVYASEVNGDQVVLVRHGKYFTSYNQLSSISVSLGQQVKAGSVIGRSGKSIDGEGAIIFVINNEKGVPMNPELWLKPRR</sequence>
<feature type="domain" description="M23ase beta-sheet core" evidence="5">
    <location>
        <begin position="348"/>
        <end position="440"/>
    </location>
</feature>
<evidence type="ECO:0000256" key="1">
    <source>
        <dbReference type="ARBA" id="ARBA00022729"/>
    </source>
</evidence>
<dbReference type="EMBL" id="SNWP01000011">
    <property type="protein sequence ID" value="TDO26947.1"/>
    <property type="molecule type" value="Genomic_DNA"/>
</dbReference>
<dbReference type="InterPro" id="IPR011055">
    <property type="entry name" value="Dup_hybrid_motif"/>
</dbReference>
<dbReference type="PANTHER" id="PTHR21666:SF289">
    <property type="entry name" value="L-ALA--D-GLU ENDOPEPTIDASE"/>
    <property type="match status" value="1"/>
</dbReference>
<feature type="region of interest" description="Disordered" evidence="3">
    <location>
        <begin position="254"/>
        <end position="312"/>
    </location>
</feature>
<dbReference type="Pfam" id="PF01551">
    <property type="entry name" value="Peptidase_M23"/>
    <property type="match status" value="1"/>
</dbReference>
<organism evidence="6 7">
    <name type="scientific">Sediminibacterium goheungense</name>
    <dbReference type="NCBI Taxonomy" id="1086393"/>
    <lineage>
        <taxon>Bacteria</taxon>
        <taxon>Pseudomonadati</taxon>
        <taxon>Bacteroidota</taxon>
        <taxon>Chitinophagia</taxon>
        <taxon>Chitinophagales</taxon>
        <taxon>Chitinophagaceae</taxon>
        <taxon>Sediminibacterium</taxon>
    </lineage>
</organism>
<evidence type="ECO:0000256" key="4">
    <source>
        <dbReference type="SAM" id="SignalP"/>
    </source>
</evidence>
<dbReference type="Gene3D" id="6.10.250.3150">
    <property type="match status" value="1"/>
</dbReference>
<evidence type="ECO:0000313" key="6">
    <source>
        <dbReference type="EMBL" id="TDO26947.1"/>
    </source>
</evidence>
<dbReference type="PANTHER" id="PTHR21666">
    <property type="entry name" value="PEPTIDASE-RELATED"/>
    <property type="match status" value="1"/>
</dbReference>
<feature type="coiled-coil region" evidence="2">
    <location>
        <begin position="183"/>
        <end position="238"/>
    </location>
</feature>
<proteinExistence type="predicted"/>
<dbReference type="CDD" id="cd12797">
    <property type="entry name" value="M23_peptidase"/>
    <property type="match status" value="1"/>
</dbReference>
<name>A0A4R6IX25_9BACT</name>
<evidence type="ECO:0000259" key="5">
    <source>
        <dbReference type="Pfam" id="PF01551"/>
    </source>
</evidence>